<keyword evidence="2 4" id="KW-0012">Acyltransferase</keyword>
<evidence type="ECO:0000256" key="2">
    <source>
        <dbReference type="ARBA" id="ARBA00023315"/>
    </source>
</evidence>
<name>A0A2X4XKL1_9GAMM</name>
<proteinExistence type="predicted"/>
<dbReference type="KEGG" id="lri:NCTC12151_01634"/>
<evidence type="ECO:0000313" key="5">
    <source>
        <dbReference type="Proteomes" id="UP000249005"/>
    </source>
</evidence>
<dbReference type="Gene3D" id="3.40.630.30">
    <property type="match status" value="1"/>
</dbReference>
<accession>A0A2X4XKL1</accession>
<dbReference type="InterPro" id="IPR016181">
    <property type="entry name" value="Acyl_CoA_acyltransferase"/>
</dbReference>
<dbReference type="Proteomes" id="UP000249005">
    <property type="component" value="Chromosome 1"/>
</dbReference>
<dbReference type="PANTHER" id="PTHR43800:SF1">
    <property type="entry name" value="PEPTIDYL-LYSINE N-ACETYLTRANSFERASE YJAB"/>
    <property type="match status" value="1"/>
</dbReference>
<organism evidence="4 5">
    <name type="scientific">Leminorella richardii</name>
    <dbReference type="NCBI Taxonomy" id="158841"/>
    <lineage>
        <taxon>Bacteria</taxon>
        <taxon>Pseudomonadati</taxon>
        <taxon>Pseudomonadota</taxon>
        <taxon>Gammaproteobacteria</taxon>
        <taxon>Enterobacterales</taxon>
        <taxon>Budviciaceae</taxon>
        <taxon>Leminorella</taxon>
    </lineage>
</organism>
<keyword evidence="1 4" id="KW-0808">Transferase</keyword>
<dbReference type="PROSITE" id="PS51186">
    <property type="entry name" value="GNAT"/>
    <property type="match status" value="1"/>
</dbReference>
<dbReference type="GO" id="GO:0016747">
    <property type="term" value="F:acyltransferase activity, transferring groups other than amino-acyl groups"/>
    <property type="evidence" value="ECO:0007669"/>
    <property type="project" value="InterPro"/>
</dbReference>
<evidence type="ECO:0000259" key="3">
    <source>
        <dbReference type="PROSITE" id="PS51186"/>
    </source>
</evidence>
<dbReference type="AlphaFoldDB" id="A0A2X4XKL1"/>
<dbReference type="Pfam" id="PF13508">
    <property type="entry name" value="Acetyltransf_7"/>
    <property type="match status" value="1"/>
</dbReference>
<protein>
    <submittedName>
        <fullName evidence="4">Uncharacterized N-acetyltransferase YjaB</fullName>
        <ecNumber evidence="4">2.3.1.-</ecNumber>
    </submittedName>
</protein>
<dbReference type="CDD" id="cd04301">
    <property type="entry name" value="NAT_SF"/>
    <property type="match status" value="1"/>
</dbReference>
<dbReference type="InterPro" id="IPR000182">
    <property type="entry name" value="GNAT_dom"/>
</dbReference>
<reference evidence="4 5" key="1">
    <citation type="submission" date="2018-06" db="EMBL/GenBank/DDBJ databases">
        <authorList>
            <consortium name="Pathogen Informatics"/>
            <person name="Doyle S."/>
        </authorList>
    </citation>
    <scope>NUCLEOTIDE SEQUENCE [LARGE SCALE GENOMIC DNA]</scope>
    <source>
        <strain evidence="4 5">NCTC12151</strain>
    </source>
</reference>
<feature type="domain" description="N-acetyltransferase" evidence="3">
    <location>
        <begin position="1"/>
        <end position="116"/>
    </location>
</feature>
<sequence length="126" mass="14241">MRATHHFLPESYINALRPLLLNDFLPQVQLRCTRNSLGEPTGFIGLSDDKVEMLFIDDTCRGLGLGRALMDYAVKEVGIRLVDVNEQNPDALAFYQRYGFSVKDRSELDGMGKPYPLLHLALDVDK</sequence>
<dbReference type="PANTHER" id="PTHR43800">
    <property type="entry name" value="PEPTIDYL-LYSINE N-ACETYLTRANSFERASE YJAB"/>
    <property type="match status" value="1"/>
</dbReference>
<keyword evidence="5" id="KW-1185">Reference proteome</keyword>
<dbReference type="EMBL" id="LS483470">
    <property type="protein sequence ID" value="SQI40425.1"/>
    <property type="molecule type" value="Genomic_DNA"/>
</dbReference>
<gene>
    <name evidence="4" type="primary">yjaB_2</name>
    <name evidence="4" type="ORF">NCTC12151_01634</name>
</gene>
<dbReference type="SUPFAM" id="SSF55729">
    <property type="entry name" value="Acyl-CoA N-acyltransferases (Nat)"/>
    <property type="match status" value="1"/>
</dbReference>
<evidence type="ECO:0000313" key="4">
    <source>
        <dbReference type="EMBL" id="SQI40425.1"/>
    </source>
</evidence>
<evidence type="ECO:0000256" key="1">
    <source>
        <dbReference type="ARBA" id="ARBA00022679"/>
    </source>
</evidence>
<dbReference type="EC" id="2.3.1.-" evidence="4"/>